<gene>
    <name evidence="1" type="primary">ORF183810</name>
</gene>
<organism evidence="1">
    <name type="scientific">Arion vulgaris</name>
    <dbReference type="NCBI Taxonomy" id="1028688"/>
    <lineage>
        <taxon>Eukaryota</taxon>
        <taxon>Metazoa</taxon>
        <taxon>Spiralia</taxon>
        <taxon>Lophotrochozoa</taxon>
        <taxon>Mollusca</taxon>
        <taxon>Gastropoda</taxon>
        <taxon>Heterobranchia</taxon>
        <taxon>Euthyneura</taxon>
        <taxon>Panpulmonata</taxon>
        <taxon>Eupulmonata</taxon>
        <taxon>Stylommatophora</taxon>
        <taxon>Helicina</taxon>
        <taxon>Arionoidea</taxon>
        <taxon>Arionidae</taxon>
        <taxon>Arion</taxon>
    </lineage>
</organism>
<dbReference type="EMBL" id="HACG01044755">
    <property type="protein sequence ID" value="CEK91620.1"/>
    <property type="molecule type" value="Transcribed_RNA"/>
</dbReference>
<protein>
    <submittedName>
        <fullName evidence="1">Uncharacterized protein</fullName>
    </submittedName>
</protein>
<accession>A0A0B7BHI5</accession>
<evidence type="ECO:0000313" key="1">
    <source>
        <dbReference type="EMBL" id="CEK91620.1"/>
    </source>
</evidence>
<name>A0A0B7BHI5_9EUPU</name>
<reference evidence="1" key="1">
    <citation type="submission" date="2014-12" db="EMBL/GenBank/DDBJ databases">
        <title>Insight into the proteome of Arion vulgaris.</title>
        <authorList>
            <person name="Aradska J."/>
            <person name="Bulat T."/>
            <person name="Smidak R."/>
            <person name="Sarate P."/>
            <person name="Gangsoo J."/>
            <person name="Sialana F."/>
            <person name="Bilban M."/>
            <person name="Lubec G."/>
        </authorList>
    </citation>
    <scope>NUCLEOTIDE SEQUENCE</scope>
    <source>
        <tissue evidence="1">Skin</tissue>
    </source>
</reference>
<feature type="non-terminal residue" evidence="1">
    <location>
        <position position="66"/>
    </location>
</feature>
<dbReference type="AlphaFoldDB" id="A0A0B7BHI5"/>
<sequence>MLAQMSRLGFSVSVAVCFFAVWGHQPNTLLLFITFCSMREETVVLFYSTLKTTQDTVTVLNTITTI</sequence>
<proteinExistence type="predicted"/>